<evidence type="ECO:0000313" key="1">
    <source>
        <dbReference type="EMBL" id="GES75252.1"/>
    </source>
</evidence>
<dbReference type="EMBL" id="BLAL01000014">
    <property type="protein sequence ID" value="GES75252.1"/>
    <property type="molecule type" value="Genomic_DNA"/>
</dbReference>
<sequence length="170" mass="19696">MSSSISNVTTDFVKKTLYEEFYECFEAVIVDSNWTLSYSLLFAKGVEKAYDLPNPKERLSDHFMDLKIFKNNEHQSNQDIMMITPLVPDLMLSQPEVTLKLSSNSTLKPDTKFFTLKDKKTKIIMLDLDTTHIIIGYHPNPSLEQYVCDILVYDVPVKWDNIKLLEHLKA</sequence>
<name>A0A8H3KSV7_9GLOM</name>
<dbReference type="AlphaFoldDB" id="A0A8H3KSV7"/>
<protein>
    <submittedName>
        <fullName evidence="1">Uncharacterized protein</fullName>
    </submittedName>
</protein>
<dbReference type="Proteomes" id="UP000615446">
    <property type="component" value="Unassembled WGS sequence"/>
</dbReference>
<reference evidence="1" key="1">
    <citation type="submission" date="2019-10" db="EMBL/GenBank/DDBJ databases">
        <title>Conservation and host-specific expression of non-tandemly repeated heterogenous ribosome RNA gene in arbuscular mycorrhizal fungi.</title>
        <authorList>
            <person name="Maeda T."/>
            <person name="Kobayashi Y."/>
            <person name="Nakagawa T."/>
            <person name="Ezawa T."/>
            <person name="Yamaguchi K."/>
            <person name="Bino T."/>
            <person name="Nishimoto Y."/>
            <person name="Shigenobu S."/>
            <person name="Kawaguchi M."/>
        </authorList>
    </citation>
    <scope>NUCLEOTIDE SEQUENCE</scope>
    <source>
        <strain evidence="1">HR1</strain>
    </source>
</reference>
<comment type="caution">
    <text evidence="1">The sequence shown here is derived from an EMBL/GenBank/DDBJ whole genome shotgun (WGS) entry which is preliminary data.</text>
</comment>
<evidence type="ECO:0000313" key="2">
    <source>
        <dbReference type="Proteomes" id="UP000615446"/>
    </source>
</evidence>
<organism evidence="1 2">
    <name type="scientific">Rhizophagus clarus</name>
    <dbReference type="NCBI Taxonomy" id="94130"/>
    <lineage>
        <taxon>Eukaryota</taxon>
        <taxon>Fungi</taxon>
        <taxon>Fungi incertae sedis</taxon>
        <taxon>Mucoromycota</taxon>
        <taxon>Glomeromycotina</taxon>
        <taxon>Glomeromycetes</taxon>
        <taxon>Glomerales</taxon>
        <taxon>Glomeraceae</taxon>
        <taxon>Rhizophagus</taxon>
    </lineage>
</organism>
<gene>
    <name evidence="1" type="ORF">RCL2_000270200</name>
</gene>
<accession>A0A8H3KSV7</accession>
<proteinExistence type="predicted"/>